<protein>
    <submittedName>
        <fullName evidence="1">Uncharacterized protein</fullName>
    </submittedName>
</protein>
<comment type="caution">
    <text evidence="1">The sequence shown here is derived from an EMBL/GenBank/DDBJ whole genome shotgun (WGS) entry which is preliminary data.</text>
</comment>
<name>A0A7Y9PFZ2_9BACT</name>
<keyword evidence="2" id="KW-1185">Reference proteome</keyword>
<dbReference type="Proteomes" id="UP000589520">
    <property type="component" value="Unassembled WGS sequence"/>
</dbReference>
<sequence>MQYIAEVTPNREVVWRYDAPLGTGFHTCQPIGRDKVLFVLNGLPPKLTVVNIKTNKIEALSSDSDLGLR</sequence>
<proteinExistence type="predicted"/>
<reference evidence="1 2" key="1">
    <citation type="submission" date="2020-07" db="EMBL/GenBank/DDBJ databases">
        <title>Genomic Encyclopedia of Type Strains, Phase IV (KMG-V): Genome sequencing to study the core and pangenomes of soil and plant-associated prokaryotes.</title>
        <authorList>
            <person name="Whitman W."/>
        </authorList>
    </citation>
    <scope>NUCLEOTIDE SEQUENCE [LARGE SCALE GENOMIC DNA]</scope>
    <source>
        <strain evidence="1 2">X4EP2</strain>
    </source>
</reference>
<gene>
    <name evidence="1" type="ORF">HDF17_001291</name>
</gene>
<dbReference type="EMBL" id="JACCCW010000001">
    <property type="protein sequence ID" value="NYF79004.1"/>
    <property type="molecule type" value="Genomic_DNA"/>
</dbReference>
<dbReference type="AlphaFoldDB" id="A0A7Y9PFZ2"/>
<evidence type="ECO:0000313" key="1">
    <source>
        <dbReference type="EMBL" id="NYF79004.1"/>
    </source>
</evidence>
<organism evidence="1 2">
    <name type="scientific">Granulicella arctica</name>
    <dbReference type="NCBI Taxonomy" id="940613"/>
    <lineage>
        <taxon>Bacteria</taxon>
        <taxon>Pseudomonadati</taxon>
        <taxon>Acidobacteriota</taxon>
        <taxon>Terriglobia</taxon>
        <taxon>Terriglobales</taxon>
        <taxon>Acidobacteriaceae</taxon>
        <taxon>Granulicella</taxon>
    </lineage>
</organism>
<accession>A0A7Y9PFZ2</accession>
<evidence type="ECO:0000313" key="2">
    <source>
        <dbReference type="Proteomes" id="UP000589520"/>
    </source>
</evidence>